<reference evidence="2" key="1">
    <citation type="journal article" date="2021" name="Nat. Commun.">
        <title>Genetic determinants of endophytism in the Arabidopsis root mycobiome.</title>
        <authorList>
            <person name="Mesny F."/>
            <person name="Miyauchi S."/>
            <person name="Thiergart T."/>
            <person name="Pickel B."/>
            <person name="Atanasova L."/>
            <person name="Karlsson M."/>
            <person name="Huettel B."/>
            <person name="Barry K.W."/>
            <person name="Haridas S."/>
            <person name="Chen C."/>
            <person name="Bauer D."/>
            <person name="Andreopoulos W."/>
            <person name="Pangilinan J."/>
            <person name="LaButti K."/>
            <person name="Riley R."/>
            <person name="Lipzen A."/>
            <person name="Clum A."/>
            <person name="Drula E."/>
            <person name="Henrissat B."/>
            <person name="Kohler A."/>
            <person name="Grigoriev I.V."/>
            <person name="Martin F.M."/>
            <person name="Hacquard S."/>
        </authorList>
    </citation>
    <scope>NUCLEOTIDE SEQUENCE</scope>
    <source>
        <strain evidence="2">MPI-SDFR-AT-0073</strain>
    </source>
</reference>
<dbReference type="Proteomes" id="UP000758603">
    <property type="component" value="Unassembled WGS sequence"/>
</dbReference>
<dbReference type="InterPro" id="IPR046341">
    <property type="entry name" value="SET_dom_sf"/>
</dbReference>
<sequence length="213" mass="22912">MGKQSAAIPSNWPSNLPYLAQPTYAPHVSKAQIAALKIRPSDLAEEVPSNLPRGPSAAVKITPISNPAHPANGQAGLFAARALPAGSLILPYYGVVHSASPPHSLEHERSDYDLWLDREAEVAVDADRAGNEARFVNDYRGVRDRPNAEFREAWDPRAGQKCMAVFVLPAGKNTARGKGKGKGDGGIAKGEEICVSYGKGFWEKRKTEEEEAG</sequence>
<dbReference type="SUPFAM" id="SSF82199">
    <property type="entry name" value="SET domain"/>
    <property type="match status" value="1"/>
</dbReference>
<dbReference type="OrthoDB" id="5792673at2759"/>
<gene>
    <name evidence="2" type="ORF">BKA67DRAFT_389024</name>
</gene>
<dbReference type="PROSITE" id="PS50280">
    <property type="entry name" value="SET"/>
    <property type="match status" value="1"/>
</dbReference>
<dbReference type="Gene3D" id="2.170.270.10">
    <property type="entry name" value="SET domain"/>
    <property type="match status" value="1"/>
</dbReference>
<evidence type="ECO:0000313" key="2">
    <source>
        <dbReference type="EMBL" id="KAH6647508.1"/>
    </source>
</evidence>
<dbReference type="Pfam" id="PF00856">
    <property type="entry name" value="SET"/>
    <property type="match status" value="1"/>
</dbReference>
<evidence type="ECO:0000259" key="1">
    <source>
        <dbReference type="PROSITE" id="PS50280"/>
    </source>
</evidence>
<keyword evidence="3" id="KW-1185">Reference proteome</keyword>
<accession>A0A9P8RNZ2</accession>
<evidence type="ECO:0000313" key="3">
    <source>
        <dbReference type="Proteomes" id="UP000758603"/>
    </source>
</evidence>
<name>A0A9P8RNZ2_9PEZI</name>
<dbReference type="InterPro" id="IPR001214">
    <property type="entry name" value="SET_dom"/>
</dbReference>
<dbReference type="AlphaFoldDB" id="A0A9P8RNZ2"/>
<feature type="domain" description="SET" evidence="1">
    <location>
        <begin position="55"/>
        <end position="198"/>
    </location>
</feature>
<protein>
    <submittedName>
        <fullName evidence="2">SET domain-containing protein</fullName>
    </submittedName>
</protein>
<organism evidence="2 3">
    <name type="scientific">Truncatella angustata</name>
    <dbReference type="NCBI Taxonomy" id="152316"/>
    <lineage>
        <taxon>Eukaryota</taxon>
        <taxon>Fungi</taxon>
        <taxon>Dikarya</taxon>
        <taxon>Ascomycota</taxon>
        <taxon>Pezizomycotina</taxon>
        <taxon>Sordariomycetes</taxon>
        <taxon>Xylariomycetidae</taxon>
        <taxon>Amphisphaeriales</taxon>
        <taxon>Sporocadaceae</taxon>
        <taxon>Truncatella</taxon>
    </lineage>
</organism>
<dbReference type="GeneID" id="70125498"/>
<comment type="caution">
    <text evidence="2">The sequence shown here is derived from an EMBL/GenBank/DDBJ whole genome shotgun (WGS) entry which is preliminary data.</text>
</comment>
<proteinExistence type="predicted"/>
<dbReference type="RefSeq" id="XP_045954020.1">
    <property type="nucleotide sequence ID" value="XM_046096606.1"/>
</dbReference>
<dbReference type="EMBL" id="JAGPXC010000008">
    <property type="protein sequence ID" value="KAH6647508.1"/>
    <property type="molecule type" value="Genomic_DNA"/>
</dbReference>